<name>A0A0V1FW23_TRIPS</name>
<proteinExistence type="predicted"/>
<dbReference type="Proteomes" id="UP000054995">
    <property type="component" value="Unassembled WGS sequence"/>
</dbReference>
<sequence>MVAGKLNGMLRQLRHSNGLLPPWLRKCQGQNEALPYGTELIELIANDVHKTHPTKTRPFPIFYTRCLLANIFISLHPAIIHVENGATPNNSFNQ</sequence>
<accession>A0A0V1FW23</accession>
<dbReference type="AlphaFoldDB" id="A0A0V1FW23"/>
<keyword evidence="2" id="KW-1185">Reference proteome</keyword>
<dbReference type="EMBL" id="JYDT01000023">
    <property type="protein sequence ID" value="KRY90216.1"/>
    <property type="molecule type" value="Genomic_DNA"/>
</dbReference>
<comment type="caution">
    <text evidence="1">The sequence shown here is derived from an EMBL/GenBank/DDBJ whole genome shotgun (WGS) entry which is preliminary data.</text>
</comment>
<evidence type="ECO:0000313" key="1">
    <source>
        <dbReference type="EMBL" id="KRY90216.1"/>
    </source>
</evidence>
<reference evidence="1 2" key="1">
    <citation type="submission" date="2015-01" db="EMBL/GenBank/DDBJ databases">
        <title>Evolution of Trichinella species and genotypes.</title>
        <authorList>
            <person name="Korhonen P.K."/>
            <person name="Edoardo P."/>
            <person name="Giuseppe L.R."/>
            <person name="Gasser R.B."/>
        </authorList>
    </citation>
    <scope>NUCLEOTIDE SEQUENCE [LARGE SCALE GENOMIC DNA]</scope>
    <source>
        <strain evidence="1">ISS470</strain>
    </source>
</reference>
<organism evidence="1 2">
    <name type="scientific">Trichinella pseudospiralis</name>
    <name type="common">Parasitic roundworm</name>
    <dbReference type="NCBI Taxonomy" id="6337"/>
    <lineage>
        <taxon>Eukaryota</taxon>
        <taxon>Metazoa</taxon>
        <taxon>Ecdysozoa</taxon>
        <taxon>Nematoda</taxon>
        <taxon>Enoplea</taxon>
        <taxon>Dorylaimia</taxon>
        <taxon>Trichinellida</taxon>
        <taxon>Trichinellidae</taxon>
        <taxon>Trichinella</taxon>
    </lineage>
</organism>
<evidence type="ECO:0000313" key="2">
    <source>
        <dbReference type="Proteomes" id="UP000054995"/>
    </source>
</evidence>
<protein>
    <submittedName>
        <fullName evidence="1">Uncharacterized protein</fullName>
    </submittedName>
</protein>
<gene>
    <name evidence="1" type="ORF">T4D_660</name>
</gene>